<dbReference type="InterPro" id="IPR050300">
    <property type="entry name" value="GDXG_lipolytic_enzyme"/>
</dbReference>
<dbReference type="InterPro" id="IPR049492">
    <property type="entry name" value="BD-FAE-like_dom"/>
</dbReference>
<dbReference type="InterPro" id="IPR029058">
    <property type="entry name" value="AB_hydrolase_fold"/>
</dbReference>
<dbReference type="Pfam" id="PF20434">
    <property type="entry name" value="BD-FAE"/>
    <property type="match status" value="1"/>
</dbReference>
<dbReference type="GO" id="GO:0016787">
    <property type="term" value="F:hydrolase activity"/>
    <property type="evidence" value="ECO:0007669"/>
    <property type="project" value="UniProtKB-KW"/>
</dbReference>
<comment type="caution">
    <text evidence="4">The sequence shown here is derived from an EMBL/GenBank/DDBJ whole genome shotgun (WGS) entry which is preliminary data.</text>
</comment>
<organism evidence="4 5">
    <name type="scientific">Flammeovirga aprica JL-4</name>
    <dbReference type="NCBI Taxonomy" id="694437"/>
    <lineage>
        <taxon>Bacteria</taxon>
        <taxon>Pseudomonadati</taxon>
        <taxon>Bacteroidota</taxon>
        <taxon>Cytophagia</taxon>
        <taxon>Cytophagales</taxon>
        <taxon>Flammeovirgaceae</taxon>
        <taxon>Flammeovirga</taxon>
    </lineage>
</organism>
<protein>
    <submittedName>
        <fullName evidence="4">Alpha/beta hydrolase</fullName>
    </submittedName>
</protein>
<keyword evidence="1 4" id="KW-0378">Hydrolase</keyword>
<feature type="signal peptide" evidence="2">
    <location>
        <begin position="1"/>
        <end position="20"/>
    </location>
</feature>
<dbReference type="PANTHER" id="PTHR48081">
    <property type="entry name" value="AB HYDROLASE SUPERFAMILY PROTEIN C4A8.06C"/>
    <property type="match status" value="1"/>
</dbReference>
<keyword evidence="5" id="KW-1185">Reference proteome</keyword>
<accession>A0A7X9S179</accession>
<dbReference type="Proteomes" id="UP000576082">
    <property type="component" value="Unassembled WGS sequence"/>
</dbReference>
<reference evidence="4 5" key="1">
    <citation type="submission" date="2020-04" db="EMBL/GenBank/DDBJ databases">
        <title>Flammeovirga sp. SR4, a novel species isolated from seawater.</title>
        <authorList>
            <person name="Wang X."/>
        </authorList>
    </citation>
    <scope>NUCLEOTIDE SEQUENCE [LARGE SCALE GENOMIC DNA]</scope>
    <source>
        <strain evidence="4 5">ATCC 23126</strain>
    </source>
</reference>
<proteinExistence type="predicted"/>
<sequence length="302" mass="33668">MTKQLLLPLLMMMTICNGFAQQIIPLWEDKDIPNYQKSDEKELIPERDIVFIKKIQKPTLTVFLPSKQSANGKAVLILPGGGYAGVSYDWEGTDYAKWLNSKGVAAFVLKYRMPQARSVKTSYLAPIQDAQRAMRIIRNNASEYNVDLDKVGVIGSSAGGHLASTLGTHTKAYYPAKDNIDQHDFRPNFMLLIYPVITMNNEVTHKGSRNNLLGKNPSKELVAQFSNELQVDANTPPTFIIHSGDDGVVQVENAILFYQALVKNKVKADMHLYPTGGHGYGMGIPNDKAPKWATLAEEWLEK</sequence>
<evidence type="ECO:0000256" key="1">
    <source>
        <dbReference type="ARBA" id="ARBA00022801"/>
    </source>
</evidence>
<name>A0A7X9S179_9BACT</name>
<feature type="domain" description="BD-FAE-like" evidence="3">
    <location>
        <begin position="61"/>
        <end position="261"/>
    </location>
</feature>
<evidence type="ECO:0000313" key="4">
    <source>
        <dbReference type="EMBL" id="NME72441.1"/>
    </source>
</evidence>
<feature type="chain" id="PRO_5030810457" evidence="2">
    <location>
        <begin position="21"/>
        <end position="302"/>
    </location>
</feature>
<keyword evidence="2" id="KW-0732">Signal</keyword>
<dbReference type="RefSeq" id="WP_169660632.1">
    <property type="nucleotide sequence ID" value="NZ_JABANE010000161.1"/>
</dbReference>
<evidence type="ECO:0000256" key="2">
    <source>
        <dbReference type="SAM" id="SignalP"/>
    </source>
</evidence>
<gene>
    <name evidence="4" type="ORF">HHU12_31055</name>
</gene>
<evidence type="ECO:0000259" key="3">
    <source>
        <dbReference type="Pfam" id="PF20434"/>
    </source>
</evidence>
<dbReference type="SUPFAM" id="SSF53474">
    <property type="entry name" value="alpha/beta-Hydrolases"/>
    <property type="match status" value="1"/>
</dbReference>
<dbReference type="EMBL" id="JABANE010000161">
    <property type="protein sequence ID" value="NME72441.1"/>
    <property type="molecule type" value="Genomic_DNA"/>
</dbReference>
<dbReference type="AlphaFoldDB" id="A0A7X9S179"/>
<dbReference type="PANTHER" id="PTHR48081:SF6">
    <property type="entry name" value="PEPTIDASE S9 PROLYL OLIGOPEPTIDASE CATALYTIC DOMAIN-CONTAINING PROTEIN"/>
    <property type="match status" value="1"/>
</dbReference>
<evidence type="ECO:0000313" key="5">
    <source>
        <dbReference type="Proteomes" id="UP000576082"/>
    </source>
</evidence>
<dbReference type="Gene3D" id="3.40.50.1820">
    <property type="entry name" value="alpha/beta hydrolase"/>
    <property type="match status" value="1"/>
</dbReference>